<gene>
    <name evidence="5" type="ORF">H0266_06485</name>
</gene>
<evidence type="ECO:0000313" key="6">
    <source>
        <dbReference type="Proteomes" id="UP000571017"/>
    </source>
</evidence>
<dbReference type="NCBIfam" id="NF040535">
    <property type="entry name" value="LiaF_C_term"/>
    <property type="match status" value="1"/>
</dbReference>
<accession>A0A838CRH9</accession>
<feature type="transmembrane region" description="Helical" evidence="2">
    <location>
        <begin position="40"/>
        <end position="57"/>
    </location>
</feature>
<evidence type="ECO:0000313" key="5">
    <source>
        <dbReference type="EMBL" id="MBA2174554.1"/>
    </source>
</evidence>
<feature type="domain" description="Cell wall-active antibiotics response LiaF-like C-terminal" evidence="3">
    <location>
        <begin position="137"/>
        <end position="247"/>
    </location>
</feature>
<organism evidence="5 6">
    <name type="scientific">Halobacillus locisalis</name>
    <dbReference type="NCBI Taxonomy" id="220753"/>
    <lineage>
        <taxon>Bacteria</taxon>
        <taxon>Bacillati</taxon>
        <taxon>Bacillota</taxon>
        <taxon>Bacilli</taxon>
        <taxon>Bacillales</taxon>
        <taxon>Bacillaceae</taxon>
        <taxon>Halobacillus</taxon>
    </lineage>
</organism>
<feature type="transmembrane region" description="Helical" evidence="2">
    <location>
        <begin position="95"/>
        <end position="112"/>
    </location>
</feature>
<evidence type="ECO:0000259" key="3">
    <source>
        <dbReference type="Pfam" id="PF09922"/>
    </source>
</evidence>
<dbReference type="AlphaFoldDB" id="A0A838CRH9"/>
<keyword evidence="2" id="KW-1133">Transmembrane helix</keyword>
<comment type="caution">
    <text evidence="5">The sequence shown here is derived from an EMBL/GenBank/DDBJ whole genome shotgun (WGS) entry which is preliminary data.</text>
</comment>
<evidence type="ECO:0000259" key="4">
    <source>
        <dbReference type="Pfam" id="PF22570"/>
    </source>
</evidence>
<feature type="transmembrane region" description="Helical" evidence="2">
    <location>
        <begin position="7"/>
        <end position="28"/>
    </location>
</feature>
<feature type="region of interest" description="Disordered" evidence="1">
    <location>
        <begin position="116"/>
        <end position="135"/>
    </location>
</feature>
<dbReference type="EMBL" id="JACEFG010000001">
    <property type="protein sequence ID" value="MBA2174554.1"/>
    <property type="molecule type" value="Genomic_DNA"/>
</dbReference>
<feature type="transmembrane region" description="Helical" evidence="2">
    <location>
        <begin position="64"/>
        <end position="83"/>
    </location>
</feature>
<dbReference type="Proteomes" id="UP000571017">
    <property type="component" value="Unassembled WGS sequence"/>
</dbReference>
<name>A0A838CRH9_9BACI</name>
<proteinExistence type="predicted"/>
<reference evidence="5 6" key="1">
    <citation type="journal article" date="2004" name="Extremophiles">
        <title>Halobacillus locisalis sp. nov., a halophilic bacterium isolated from a marine solar saltern of the Yellow Sea in Korea.</title>
        <authorList>
            <person name="Yoon J.H."/>
            <person name="Kang K.H."/>
            <person name="Oh T.K."/>
            <person name="Park Y.H."/>
        </authorList>
    </citation>
    <scope>NUCLEOTIDE SEQUENCE [LARGE SCALE GENOMIC DNA]</scope>
    <source>
        <strain evidence="5 6">KCTC 3788</strain>
    </source>
</reference>
<sequence length="251" mass="28228">MKEKMLNGVLAVILIGLGGVLLLSNINIIELEYSLTWGNIYPLLLVGLGIKIWFSALHKADGSWVIGSLLTIIGSLLILDRLQVLDFIIGDMLKLWPLLFIYIGFHLFSKGTKGRRGEKRRRSKHKSLSKKGSRLSVGSVEYKQPNWKVEPMDLSIAVGELYFDFTRAFIPETDTPIYVRGWIGDITMVIPKSVPFRAEAYVKTGDVTISGENAGGLNREMVYESEDYHTATRRLTLYIDLKVGSIQLDHL</sequence>
<evidence type="ECO:0000256" key="1">
    <source>
        <dbReference type="SAM" id="MobiDB-lite"/>
    </source>
</evidence>
<dbReference type="InterPro" id="IPR054331">
    <property type="entry name" value="LiaF_TM"/>
</dbReference>
<keyword evidence="2" id="KW-0812">Transmembrane</keyword>
<protein>
    <submittedName>
        <fullName evidence="5">Cell wall-active antibiotics response protein</fullName>
    </submittedName>
</protein>
<feature type="domain" description="LiaF transmembrane" evidence="4">
    <location>
        <begin position="10"/>
        <end position="113"/>
    </location>
</feature>
<keyword evidence="2" id="KW-0472">Membrane</keyword>
<feature type="compositionally biased region" description="Basic residues" evidence="1">
    <location>
        <begin position="116"/>
        <end position="133"/>
    </location>
</feature>
<dbReference type="InterPro" id="IPR024425">
    <property type="entry name" value="LiaF-like_C"/>
</dbReference>
<keyword evidence="6" id="KW-1185">Reference proteome</keyword>
<dbReference type="RefSeq" id="WP_181471545.1">
    <property type="nucleotide sequence ID" value="NZ_JACEFG010000001.1"/>
</dbReference>
<dbReference type="Pfam" id="PF09922">
    <property type="entry name" value="LiaF-like_C"/>
    <property type="match status" value="1"/>
</dbReference>
<dbReference type="Pfam" id="PF22570">
    <property type="entry name" value="LiaF-TM"/>
    <property type="match status" value="1"/>
</dbReference>
<dbReference type="InterPro" id="IPR047793">
    <property type="entry name" value="LiaF_C"/>
</dbReference>
<evidence type="ECO:0000256" key="2">
    <source>
        <dbReference type="SAM" id="Phobius"/>
    </source>
</evidence>